<keyword evidence="6" id="KW-1185">Reference proteome</keyword>
<dbReference type="GO" id="GO:0003735">
    <property type="term" value="F:structural constituent of ribosome"/>
    <property type="evidence" value="ECO:0007669"/>
    <property type="project" value="InterPro"/>
</dbReference>
<keyword evidence="4" id="KW-0699">rRNA-binding</keyword>
<dbReference type="EMBL" id="CP029619">
    <property type="protein sequence ID" value="AWN81762.1"/>
    <property type="molecule type" value="Genomic_DNA"/>
</dbReference>
<dbReference type="GO" id="GO:1990904">
    <property type="term" value="C:ribonucleoprotein complex"/>
    <property type="evidence" value="ECO:0007669"/>
    <property type="project" value="UniProtKB-KW"/>
</dbReference>
<evidence type="ECO:0000313" key="6">
    <source>
        <dbReference type="Proteomes" id="UP000245872"/>
    </source>
</evidence>
<dbReference type="HAMAP" id="MF_01369_B">
    <property type="entry name" value="Ribosomal_uL23_B"/>
    <property type="match status" value="1"/>
</dbReference>
<dbReference type="InterPro" id="IPR012677">
    <property type="entry name" value="Nucleotide-bd_a/b_plait_sf"/>
</dbReference>
<dbReference type="AlphaFoldDB" id="A0A2Z3LC63"/>
<proteinExistence type="inferred from homology"/>
<dbReference type="KEGG" id="cher:DK880_00434"/>
<dbReference type="Pfam" id="PF00276">
    <property type="entry name" value="Ribosomal_L23"/>
    <property type="match status" value="1"/>
</dbReference>
<dbReference type="NCBIfam" id="NF004363">
    <property type="entry name" value="PRK05738.2-4"/>
    <property type="match status" value="1"/>
</dbReference>
<keyword evidence="2 4" id="KW-0689">Ribosomal protein</keyword>
<dbReference type="SUPFAM" id="SSF54189">
    <property type="entry name" value="Ribosomal proteins S24e, L23 and L15e"/>
    <property type="match status" value="1"/>
</dbReference>
<dbReference type="Gene3D" id="3.30.70.330">
    <property type="match status" value="1"/>
</dbReference>
<evidence type="ECO:0000256" key="1">
    <source>
        <dbReference type="ARBA" id="ARBA00006700"/>
    </source>
</evidence>
<name>A0A2Z3LC63_9BACT</name>
<dbReference type="RefSeq" id="WP_109997187.1">
    <property type="nucleotide sequence ID" value="NZ_CP029619.1"/>
</dbReference>
<organism evidence="5 6">
    <name type="scientific">Candidatus Cardinium hertigii</name>
    <dbReference type="NCBI Taxonomy" id="247481"/>
    <lineage>
        <taxon>Bacteria</taxon>
        <taxon>Pseudomonadati</taxon>
        <taxon>Bacteroidota</taxon>
        <taxon>Cytophagia</taxon>
        <taxon>Cytophagales</taxon>
        <taxon>Amoebophilaceae</taxon>
        <taxon>Candidatus Cardinium</taxon>
    </lineage>
</organism>
<evidence type="ECO:0000256" key="2">
    <source>
        <dbReference type="ARBA" id="ARBA00022980"/>
    </source>
</evidence>
<dbReference type="Proteomes" id="UP000245872">
    <property type="component" value="Chromosome"/>
</dbReference>
<dbReference type="OrthoDB" id="9797862at2"/>
<accession>A0A2Z3LC63</accession>
<dbReference type="InterPro" id="IPR013025">
    <property type="entry name" value="Ribosomal_uL23-like"/>
</dbReference>
<keyword evidence="3 4" id="KW-0687">Ribonucleoprotein</keyword>
<dbReference type="GO" id="GO:0006412">
    <property type="term" value="P:translation"/>
    <property type="evidence" value="ECO:0007669"/>
    <property type="project" value="UniProtKB-UniRule"/>
</dbReference>
<dbReference type="PANTHER" id="PTHR11620">
    <property type="entry name" value="60S RIBOSOMAL PROTEIN L23A"/>
    <property type="match status" value="1"/>
</dbReference>
<gene>
    <name evidence="4 5" type="primary">rplW</name>
    <name evidence="5" type="ORF">DK880_00434</name>
</gene>
<evidence type="ECO:0000313" key="5">
    <source>
        <dbReference type="EMBL" id="AWN81762.1"/>
    </source>
</evidence>
<comment type="subunit">
    <text evidence="4">Part of the 50S ribosomal subunit. Contacts protein L29, and trigger factor when it is bound to the ribosome.</text>
</comment>
<comment type="function">
    <text evidence="4">One of the early assembly proteins it binds 23S rRNA. One of the proteins that surrounds the polypeptide exit tunnel on the outside of the ribosome. Forms the main docking site for trigger factor binding to the ribosome.</text>
</comment>
<evidence type="ECO:0000256" key="3">
    <source>
        <dbReference type="ARBA" id="ARBA00023274"/>
    </source>
</evidence>
<comment type="similarity">
    <text evidence="1 4">Belongs to the universal ribosomal protein uL23 family.</text>
</comment>
<sequence>MSILKRPLVTEKASLLNKRGVYGLIVDSRSNKEQIRKEIERFYSVKVDSIHTMRYAGKKRIKRTAAFVAKGKRPAYKKAFVTLKEGGSIDFYSNIV</sequence>
<dbReference type="GO" id="GO:0005840">
    <property type="term" value="C:ribosome"/>
    <property type="evidence" value="ECO:0007669"/>
    <property type="project" value="UniProtKB-KW"/>
</dbReference>
<keyword evidence="4" id="KW-0694">RNA-binding</keyword>
<dbReference type="GO" id="GO:0019843">
    <property type="term" value="F:rRNA binding"/>
    <property type="evidence" value="ECO:0007669"/>
    <property type="project" value="UniProtKB-UniRule"/>
</dbReference>
<evidence type="ECO:0000256" key="4">
    <source>
        <dbReference type="HAMAP-Rule" id="MF_01369"/>
    </source>
</evidence>
<reference evidence="5 6" key="1">
    <citation type="submission" date="2018-05" db="EMBL/GenBank/DDBJ databases">
        <title>Candidatus Cardinium hertigii Genome Assembly.</title>
        <authorList>
            <person name="Showmaker K.C."/>
            <person name="Walden K.O."/>
            <person name="Fields C.J."/>
            <person name="Lambert K.N."/>
            <person name="Hudson M.E."/>
        </authorList>
    </citation>
    <scope>NUCLEOTIDE SEQUENCE [LARGE SCALE GENOMIC DNA]</scope>
    <source>
        <strain evidence="6">cHgTN10</strain>
    </source>
</reference>
<protein>
    <recommendedName>
        <fullName evidence="4">Large ribosomal subunit protein uL23</fullName>
    </recommendedName>
</protein>
<dbReference type="InterPro" id="IPR012678">
    <property type="entry name" value="Ribosomal_uL23/eL15/eS24_sf"/>
</dbReference>